<reference evidence="2" key="2">
    <citation type="submission" date="2021-03" db="UniProtKB">
        <authorList>
            <consortium name="EnsemblPlants"/>
        </authorList>
    </citation>
    <scope>IDENTIFICATION</scope>
</reference>
<dbReference type="Pfam" id="PF00078">
    <property type="entry name" value="RVT_1"/>
    <property type="match status" value="1"/>
</dbReference>
<reference evidence="2" key="1">
    <citation type="submission" date="2018-11" db="EMBL/GenBank/DDBJ databases">
        <authorList>
            <person name="Grassa J C."/>
        </authorList>
    </citation>
    <scope>NUCLEOTIDE SEQUENCE [LARGE SCALE GENOMIC DNA]</scope>
</reference>
<dbReference type="Gramene" id="evm.model.03.807">
    <property type="protein sequence ID" value="cds.evm.model.03.807"/>
    <property type="gene ID" value="evm.TU.03.807"/>
</dbReference>
<feature type="domain" description="Reverse transcriptase" evidence="1">
    <location>
        <begin position="1"/>
        <end position="162"/>
    </location>
</feature>
<dbReference type="PROSITE" id="PS50878">
    <property type="entry name" value="RT_POL"/>
    <property type="match status" value="1"/>
</dbReference>
<dbReference type="AlphaFoldDB" id="A0A803PAI5"/>
<accession>A0A803PAI5</accession>
<dbReference type="EMBL" id="UZAU01000267">
    <property type="status" value="NOT_ANNOTATED_CDS"/>
    <property type="molecule type" value="Genomic_DNA"/>
</dbReference>
<sequence length="301" mass="34228">MLYGFYFPPIFINLVMTCVRTPRCSLMINGSLHDFFEATRGLRQGDPMSPLLFVLGMEYLSKIMRKIGKKSDFIFHERCGGLELNHLSFANDVLLFCNGDFKSFYYMLQGLKLFSNTSSLVPNPSKSTVYCSNMSEAEVQRVLDASGFQKQSLPFKYLGVPICAKRISSAECKLLVEKMMDRIKTWSSRNLSFAGRVVLINSVLMAIHSYWCQVMLLPKKIVSEIESICRSFLWNGQYTLTGVPAVAWASVGQAKSSGGLGFRCISDWNKAALFKYVWAIAKKEDNLWVKWVHNVYIKDED</sequence>
<dbReference type="InterPro" id="IPR000477">
    <property type="entry name" value="RT_dom"/>
</dbReference>
<dbReference type="EnsemblPlants" id="evm.model.03.807">
    <property type="protein sequence ID" value="cds.evm.model.03.807"/>
    <property type="gene ID" value="evm.TU.03.807"/>
</dbReference>
<keyword evidence="3" id="KW-1185">Reference proteome</keyword>
<proteinExistence type="predicted"/>
<dbReference type="Proteomes" id="UP000596661">
    <property type="component" value="Chromosome 3"/>
</dbReference>
<dbReference type="PANTHER" id="PTHR33116">
    <property type="entry name" value="REVERSE TRANSCRIPTASE ZINC-BINDING DOMAIN-CONTAINING PROTEIN-RELATED-RELATED"/>
    <property type="match status" value="1"/>
</dbReference>
<protein>
    <recommendedName>
        <fullName evidence="1">Reverse transcriptase domain-containing protein</fullName>
    </recommendedName>
</protein>
<dbReference type="OMA" id="PEIESKC"/>
<dbReference type="PANTHER" id="PTHR33116:SF84">
    <property type="entry name" value="RNA-DIRECTED DNA POLYMERASE"/>
    <property type="match status" value="1"/>
</dbReference>
<organism evidence="2 3">
    <name type="scientific">Cannabis sativa</name>
    <name type="common">Hemp</name>
    <name type="synonym">Marijuana</name>
    <dbReference type="NCBI Taxonomy" id="3483"/>
    <lineage>
        <taxon>Eukaryota</taxon>
        <taxon>Viridiplantae</taxon>
        <taxon>Streptophyta</taxon>
        <taxon>Embryophyta</taxon>
        <taxon>Tracheophyta</taxon>
        <taxon>Spermatophyta</taxon>
        <taxon>Magnoliopsida</taxon>
        <taxon>eudicotyledons</taxon>
        <taxon>Gunneridae</taxon>
        <taxon>Pentapetalae</taxon>
        <taxon>rosids</taxon>
        <taxon>fabids</taxon>
        <taxon>Rosales</taxon>
        <taxon>Cannabaceae</taxon>
        <taxon>Cannabis</taxon>
    </lineage>
</organism>
<evidence type="ECO:0000259" key="1">
    <source>
        <dbReference type="PROSITE" id="PS50878"/>
    </source>
</evidence>
<evidence type="ECO:0000313" key="2">
    <source>
        <dbReference type="EnsemblPlants" id="cds.evm.model.03.807"/>
    </source>
</evidence>
<name>A0A803PAI5_CANSA</name>
<evidence type="ECO:0000313" key="3">
    <source>
        <dbReference type="Proteomes" id="UP000596661"/>
    </source>
</evidence>